<proteinExistence type="predicted"/>
<dbReference type="Proteomes" id="UP001215598">
    <property type="component" value="Unassembled WGS sequence"/>
</dbReference>
<feature type="non-terminal residue" evidence="1">
    <location>
        <position position="95"/>
    </location>
</feature>
<reference evidence="1" key="1">
    <citation type="submission" date="2023-03" db="EMBL/GenBank/DDBJ databases">
        <title>Massive genome expansion in bonnet fungi (Mycena s.s.) driven by repeated elements and novel gene families across ecological guilds.</title>
        <authorList>
            <consortium name="Lawrence Berkeley National Laboratory"/>
            <person name="Harder C.B."/>
            <person name="Miyauchi S."/>
            <person name="Viragh M."/>
            <person name="Kuo A."/>
            <person name="Thoen E."/>
            <person name="Andreopoulos B."/>
            <person name="Lu D."/>
            <person name="Skrede I."/>
            <person name="Drula E."/>
            <person name="Henrissat B."/>
            <person name="Morin E."/>
            <person name="Kohler A."/>
            <person name="Barry K."/>
            <person name="LaButti K."/>
            <person name="Morin E."/>
            <person name="Salamov A."/>
            <person name="Lipzen A."/>
            <person name="Mereny Z."/>
            <person name="Hegedus B."/>
            <person name="Baldrian P."/>
            <person name="Stursova M."/>
            <person name="Weitz H."/>
            <person name="Taylor A."/>
            <person name="Grigoriev I.V."/>
            <person name="Nagy L.G."/>
            <person name="Martin F."/>
            <person name="Kauserud H."/>
        </authorList>
    </citation>
    <scope>NUCLEOTIDE SEQUENCE</scope>
    <source>
        <strain evidence="1">CBHHK182m</strain>
    </source>
</reference>
<feature type="non-terminal residue" evidence="1">
    <location>
        <position position="1"/>
    </location>
</feature>
<accession>A0AAD7MS91</accession>
<name>A0AAD7MS91_9AGAR</name>
<comment type="caution">
    <text evidence="1">The sequence shown here is derived from an EMBL/GenBank/DDBJ whole genome shotgun (WGS) entry which is preliminary data.</text>
</comment>
<dbReference type="AlphaFoldDB" id="A0AAD7MS91"/>
<gene>
    <name evidence="1" type="ORF">B0H16DRAFT_1241223</name>
</gene>
<keyword evidence="2" id="KW-1185">Reference proteome</keyword>
<evidence type="ECO:0000313" key="2">
    <source>
        <dbReference type="Proteomes" id="UP001215598"/>
    </source>
</evidence>
<sequence length="95" mass="11458">LFRILISESAHLIWRLRNERVIQEKDPASQNEIHNRWLRAMNLRLKFDCAMTNAEKYGKRALRKDLVQKTWVRVLKNETTLPRDWMRETEVLVGI</sequence>
<protein>
    <submittedName>
        <fullName evidence="1">Uncharacterized protein</fullName>
    </submittedName>
</protein>
<evidence type="ECO:0000313" key="1">
    <source>
        <dbReference type="EMBL" id="KAJ7728526.1"/>
    </source>
</evidence>
<organism evidence="1 2">
    <name type="scientific">Mycena metata</name>
    <dbReference type="NCBI Taxonomy" id="1033252"/>
    <lineage>
        <taxon>Eukaryota</taxon>
        <taxon>Fungi</taxon>
        <taxon>Dikarya</taxon>
        <taxon>Basidiomycota</taxon>
        <taxon>Agaricomycotina</taxon>
        <taxon>Agaricomycetes</taxon>
        <taxon>Agaricomycetidae</taxon>
        <taxon>Agaricales</taxon>
        <taxon>Marasmiineae</taxon>
        <taxon>Mycenaceae</taxon>
        <taxon>Mycena</taxon>
    </lineage>
</organism>
<dbReference type="EMBL" id="JARKIB010000172">
    <property type="protein sequence ID" value="KAJ7728526.1"/>
    <property type="molecule type" value="Genomic_DNA"/>
</dbReference>